<dbReference type="OrthoDB" id="7844154at2"/>
<dbReference type="STRING" id="321267.SHM7688_00249"/>
<organism evidence="1 2">
    <name type="scientific">Shimia marina</name>
    <dbReference type="NCBI Taxonomy" id="321267"/>
    <lineage>
        <taxon>Bacteria</taxon>
        <taxon>Pseudomonadati</taxon>
        <taxon>Pseudomonadota</taxon>
        <taxon>Alphaproteobacteria</taxon>
        <taxon>Rhodobacterales</taxon>
        <taxon>Roseobacteraceae</taxon>
    </lineage>
</organism>
<dbReference type="EMBL" id="CYPW01000004">
    <property type="protein sequence ID" value="CUH50820.1"/>
    <property type="molecule type" value="Genomic_DNA"/>
</dbReference>
<protein>
    <submittedName>
        <fullName evidence="1">Uncharacterized protein</fullName>
    </submittedName>
</protein>
<proteinExistence type="predicted"/>
<gene>
    <name evidence="1" type="ORF">SHM7688_00249</name>
</gene>
<dbReference type="RefSeq" id="WP_058238211.1">
    <property type="nucleotide sequence ID" value="NZ_CYPW01000004.1"/>
</dbReference>
<evidence type="ECO:0000313" key="2">
    <source>
        <dbReference type="Proteomes" id="UP000054823"/>
    </source>
</evidence>
<name>A0A0N7LRH3_9RHOB</name>
<keyword evidence="2" id="KW-1185">Reference proteome</keyword>
<dbReference type="AlphaFoldDB" id="A0A0N7LRH3"/>
<reference evidence="1 2" key="1">
    <citation type="submission" date="2015-09" db="EMBL/GenBank/DDBJ databases">
        <authorList>
            <consortium name="Swine Surveillance"/>
        </authorList>
    </citation>
    <scope>NUCLEOTIDE SEQUENCE [LARGE SCALE GENOMIC DNA]</scope>
    <source>
        <strain evidence="1 2">CECT 7688</strain>
    </source>
</reference>
<evidence type="ECO:0000313" key="1">
    <source>
        <dbReference type="EMBL" id="CUH50820.1"/>
    </source>
</evidence>
<sequence length="220" mass="24381">MFWSRPTVSDDMAEWIAESFDWYEARFPTPDRLILPTAAFFSARKGAPQDTAAQVLADIQRHLGNQMTLALSPLGVVPAEYRHSYQSTGDVAGTFQSDGETALITYDPELLNRPISLINTLAHEVMHAQLHDVVDDFPGGIQAHELATDLSCIIAGFGVIQLQNADDLGWSGYLRQPTRAYALASFLHRRNIPLQNARPHLSARSWKLLKKAAKEQAAQA</sequence>
<accession>A0A0N7LRH3</accession>
<dbReference type="Proteomes" id="UP000054823">
    <property type="component" value="Unassembled WGS sequence"/>
</dbReference>